<proteinExistence type="predicted"/>
<dbReference type="Proteomes" id="UP000065641">
    <property type="component" value="Chromosome"/>
</dbReference>
<dbReference type="InterPro" id="IPR039422">
    <property type="entry name" value="MarR/SlyA-like"/>
</dbReference>
<dbReference type="SMART" id="SM00347">
    <property type="entry name" value="HTH_MARR"/>
    <property type="match status" value="1"/>
</dbReference>
<evidence type="ECO:0000256" key="1">
    <source>
        <dbReference type="ARBA" id="ARBA00023015"/>
    </source>
</evidence>
<feature type="domain" description="HTH marR-type" evidence="4">
    <location>
        <begin position="8"/>
        <end position="147"/>
    </location>
</feature>
<dbReference type="PATRIC" id="fig|1249552.3.peg.1105"/>
<dbReference type="OrthoDB" id="32523at2"/>
<dbReference type="EMBL" id="CP013189">
    <property type="protein sequence ID" value="ALO45761.1"/>
    <property type="molecule type" value="Genomic_DNA"/>
</dbReference>
<dbReference type="InterPro" id="IPR000835">
    <property type="entry name" value="HTH_MarR-typ"/>
</dbReference>
<organism evidence="5 6">
    <name type="scientific">Pseudohongiella spirulinae</name>
    <dbReference type="NCBI Taxonomy" id="1249552"/>
    <lineage>
        <taxon>Bacteria</taxon>
        <taxon>Pseudomonadati</taxon>
        <taxon>Pseudomonadota</taxon>
        <taxon>Gammaproteobacteria</taxon>
        <taxon>Pseudomonadales</taxon>
        <taxon>Pseudohongiellaceae</taxon>
        <taxon>Pseudohongiella</taxon>
    </lineage>
</organism>
<dbReference type="InterPro" id="IPR036388">
    <property type="entry name" value="WH-like_DNA-bd_sf"/>
</dbReference>
<name>A0A0S2KBR5_9GAMM</name>
<evidence type="ECO:0000259" key="4">
    <source>
        <dbReference type="PROSITE" id="PS50995"/>
    </source>
</evidence>
<evidence type="ECO:0000313" key="5">
    <source>
        <dbReference type="EMBL" id="ALO45761.1"/>
    </source>
</evidence>
<dbReference type="Gene3D" id="1.10.10.10">
    <property type="entry name" value="Winged helix-like DNA-binding domain superfamily/Winged helix DNA-binding domain"/>
    <property type="match status" value="1"/>
</dbReference>
<keyword evidence="2" id="KW-0238">DNA-binding</keyword>
<dbReference type="Pfam" id="PF12802">
    <property type="entry name" value="MarR_2"/>
    <property type="match status" value="1"/>
</dbReference>
<dbReference type="SUPFAM" id="SSF46785">
    <property type="entry name" value="Winged helix' DNA-binding domain"/>
    <property type="match status" value="1"/>
</dbReference>
<evidence type="ECO:0000256" key="3">
    <source>
        <dbReference type="ARBA" id="ARBA00023163"/>
    </source>
</evidence>
<dbReference type="STRING" id="1249552.PS2015_1099"/>
<gene>
    <name evidence="5" type="ORF">PS2015_1099</name>
</gene>
<dbReference type="PROSITE" id="PS50995">
    <property type="entry name" value="HTH_MARR_2"/>
    <property type="match status" value="1"/>
</dbReference>
<dbReference type="PRINTS" id="PR00598">
    <property type="entry name" value="HTHMARR"/>
</dbReference>
<evidence type="ECO:0000313" key="6">
    <source>
        <dbReference type="Proteomes" id="UP000065641"/>
    </source>
</evidence>
<sequence>MKKSATPESDNGQLMFDVLNEIGIIAQLSRALLESRLGDGLTQHHFSALNHLVRLGDGRTPLQMARAFQVPKTSMSHTLAGLEKRGLIRMEPNPQDGRGKLIYLTDAGRTLRDTAVRMITPDIMALIPQFGTEDAKAVLPVLRKLRVLLDEARD</sequence>
<keyword evidence="1" id="KW-0805">Transcription regulation</keyword>
<keyword evidence="3" id="KW-0804">Transcription</keyword>
<dbReference type="GO" id="GO:0006950">
    <property type="term" value="P:response to stress"/>
    <property type="evidence" value="ECO:0007669"/>
    <property type="project" value="TreeGrafter"/>
</dbReference>
<dbReference type="PROSITE" id="PS01117">
    <property type="entry name" value="HTH_MARR_1"/>
    <property type="match status" value="1"/>
</dbReference>
<dbReference type="InterPro" id="IPR036390">
    <property type="entry name" value="WH_DNA-bd_sf"/>
</dbReference>
<dbReference type="GO" id="GO:0003677">
    <property type="term" value="F:DNA binding"/>
    <property type="evidence" value="ECO:0007669"/>
    <property type="project" value="UniProtKB-KW"/>
</dbReference>
<dbReference type="GO" id="GO:0003700">
    <property type="term" value="F:DNA-binding transcription factor activity"/>
    <property type="evidence" value="ECO:0007669"/>
    <property type="project" value="InterPro"/>
</dbReference>
<dbReference type="PANTHER" id="PTHR33164:SF43">
    <property type="entry name" value="HTH-TYPE TRANSCRIPTIONAL REPRESSOR YETL"/>
    <property type="match status" value="1"/>
</dbReference>
<dbReference type="AlphaFoldDB" id="A0A0S2KBR5"/>
<dbReference type="KEGG" id="pspi:PS2015_1099"/>
<dbReference type="PANTHER" id="PTHR33164">
    <property type="entry name" value="TRANSCRIPTIONAL REGULATOR, MARR FAMILY"/>
    <property type="match status" value="1"/>
</dbReference>
<accession>A0A0S2KBR5</accession>
<protein>
    <submittedName>
        <fullName evidence="5">MarR family transcriptional regulator</fullName>
    </submittedName>
</protein>
<dbReference type="RefSeq" id="WP_058021273.1">
    <property type="nucleotide sequence ID" value="NZ_CP013189.1"/>
</dbReference>
<reference evidence="5 6" key="1">
    <citation type="submission" date="2015-11" db="EMBL/GenBank/DDBJ databases">
        <authorList>
            <person name="Zhang Y."/>
            <person name="Guo Z."/>
        </authorList>
    </citation>
    <scope>NUCLEOTIDE SEQUENCE [LARGE SCALE GENOMIC DNA]</scope>
    <source>
        <strain evidence="5 6">KCTC 32221</strain>
    </source>
</reference>
<evidence type="ECO:0000256" key="2">
    <source>
        <dbReference type="ARBA" id="ARBA00023125"/>
    </source>
</evidence>
<keyword evidence="6" id="KW-1185">Reference proteome</keyword>
<dbReference type="InterPro" id="IPR023187">
    <property type="entry name" value="Tscrpt_reg_MarR-type_CS"/>
</dbReference>